<dbReference type="GO" id="GO:0005506">
    <property type="term" value="F:iron ion binding"/>
    <property type="evidence" value="ECO:0007669"/>
    <property type="project" value="InterPro"/>
</dbReference>
<keyword evidence="16" id="KW-1185">Reference proteome</keyword>
<proteinExistence type="inferred from homology"/>
<dbReference type="EMBL" id="RCHS01003655">
    <property type="protein sequence ID" value="RMX40372.1"/>
    <property type="molecule type" value="Genomic_DNA"/>
</dbReference>
<dbReference type="Proteomes" id="UP000275408">
    <property type="component" value="Unassembled WGS sequence"/>
</dbReference>
<dbReference type="GO" id="GO:0020037">
    <property type="term" value="F:heme binding"/>
    <property type="evidence" value="ECO:0007669"/>
    <property type="project" value="InterPro"/>
</dbReference>
<dbReference type="PROSITE" id="PS00086">
    <property type="entry name" value="CYTOCHROME_P450"/>
    <property type="match status" value="1"/>
</dbReference>
<comment type="cofactor">
    <cofactor evidence="1 13">
        <name>heme</name>
        <dbReference type="ChEBI" id="CHEBI:30413"/>
    </cofactor>
</comment>
<dbReference type="GO" id="GO:0042448">
    <property type="term" value="P:progesterone metabolic process"/>
    <property type="evidence" value="ECO:0007669"/>
    <property type="project" value="TreeGrafter"/>
</dbReference>
<dbReference type="PRINTS" id="PR00385">
    <property type="entry name" value="P450"/>
</dbReference>
<evidence type="ECO:0000256" key="12">
    <source>
        <dbReference type="ARBA" id="ARBA00023136"/>
    </source>
</evidence>
<evidence type="ECO:0000256" key="5">
    <source>
        <dbReference type="ARBA" id="ARBA00022617"/>
    </source>
</evidence>
<dbReference type="Pfam" id="PF00067">
    <property type="entry name" value="p450"/>
    <property type="match status" value="1"/>
</dbReference>
<dbReference type="GO" id="GO:0005789">
    <property type="term" value="C:endoplasmic reticulum membrane"/>
    <property type="evidence" value="ECO:0007669"/>
    <property type="project" value="UniProtKB-SubCell"/>
</dbReference>
<protein>
    <submittedName>
        <fullName evidence="15">Uncharacterized protein</fullName>
    </submittedName>
</protein>
<keyword evidence="11 14" id="KW-0503">Monooxygenase</keyword>
<sequence>PSSLRQFVRELSIALVNNERGQVTLRISRAVTMNFMLEELISVGQVVFLCLLQFGAFLVGKAIWQKNASNLPPGPWGIPIIATAYRSEEYLFTSVSDDHDECFICRQPISCTDFALLLSGLFPPEKKVISGKFFFQVASRTLGLTSACFRVGRNPHVDFTRMADKYGDVFSLMLGNRLVVVLNGLNVIQETIIKHPTVFAGRPQLHTFNLANPHGNSLTVGDYTPNWRLSRKMMVAAVHNFAKNTSTLEKKLLKESERLVCCLKQQKDKAFDVRITLKFAIANIIFNALFGINRSYDDPDLRRLLELADNYREAVHGSSHIDFMPFLKHLPNRALKKLVLAIKEVSSATKKMFLKNKETYTNGRVRNIADGFIDVLEKEAMKEKENGQNNDDTQVEMAPLLNDEQIVHVLSELFGASLDTSSITIYWGLAYLIKHPEIQSQLQDELDNAIGRDRLPTLTDIPSLPLLQATVYELLRVTSVAPLAIPHSTTTETTIRDFTIPKDTMVFVNLWSLHRDPAIWEDPEVFNPRRFLNDAGELIDPKTFGGFLPFSGGRRRCPGESLALKTLPVLLASLIHSFRFSQDGLPAEYQGINVEGHFGLTLMPEKFYTLIEERN</sequence>
<evidence type="ECO:0000313" key="15">
    <source>
        <dbReference type="EMBL" id="RMX40372.1"/>
    </source>
</evidence>
<evidence type="ECO:0000256" key="4">
    <source>
        <dbReference type="ARBA" id="ARBA00010617"/>
    </source>
</evidence>
<organism evidence="15 16">
    <name type="scientific">Pocillopora damicornis</name>
    <name type="common">Cauliflower coral</name>
    <name type="synonym">Millepora damicornis</name>
    <dbReference type="NCBI Taxonomy" id="46731"/>
    <lineage>
        <taxon>Eukaryota</taxon>
        <taxon>Metazoa</taxon>
        <taxon>Cnidaria</taxon>
        <taxon>Anthozoa</taxon>
        <taxon>Hexacorallia</taxon>
        <taxon>Scleractinia</taxon>
        <taxon>Astrocoeniina</taxon>
        <taxon>Pocilloporidae</taxon>
        <taxon>Pocillopora</taxon>
    </lineage>
</organism>
<dbReference type="OrthoDB" id="3934656at2759"/>
<dbReference type="InterPro" id="IPR002401">
    <property type="entry name" value="Cyt_P450_E_grp-I"/>
</dbReference>
<name>A0A3M6TG47_POCDA</name>
<dbReference type="AlphaFoldDB" id="A0A3M6TG47"/>
<evidence type="ECO:0000256" key="10">
    <source>
        <dbReference type="ARBA" id="ARBA00023004"/>
    </source>
</evidence>
<evidence type="ECO:0000313" key="16">
    <source>
        <dbReference type="Proteomes" id="UP000275408"/>
    </source>
</evidence>
<keyword evidence="9 14" id="KW-0560">Oxidoreductase</keyword>
<feature type="non-terminal residue" evidence="15">
    <location>
        <position position="1"/>
    </location>
</feature>
<feature type="non-terminal residue" evidence="15">
    <location>
        <position position="615"/>
    </location>
</feature>
<keyword evidence="10 13" id="KW-0408">Iron</keyword>
<evidence type="ECO:0000256" key="13">
    <source>
        <dbReference type="PIRSR" id="PIRSR602401-1"/>
    </source>
</evidence>
<accession>A0A3M6TG47</accession>
<evidence type="ECO:0000256" key="7">
    <source>
        <dbReference type="ARBA" id="ARBA00022824"/>
    </source>
</evidence>
<evidence type="ECO:0000256" key="9">
    <source>
        <dbReference type="ARBA" id="ARBA00023002"/>
    </source>
</evidence>
<evidence type="ECO:0000256" key="2">
    <source>
        <dbReference type="ARBA" id="ARBA00004174"/>
    </source>
</evidence>
<keyword evidence="7" id="KW-0256">Endoplasmic reticulum</keyword>
<evidence type="ECO:0000256" key="14">
    <source>
        <dbReference type="RuleBase" id="RU000461"/>
    </source>
</evidence>
<reference evidence="15 16" key="1">
    <citation type="journal article" date="2018" name="Sci. Rep.">
        <title>Comparative analysis of the Pocillopora damicornis genome highlights role of immune system in coral evolution.</title>
        <authorList>
            <person name="Cunning R."/>
            <person name="Bay R.A."/>
            <person name="Gillette P."/>
            <person name="Baker A.C."/>
            <person name="Traylor-Knowles N."/>
        </authorList>
    </citation>
    <scope>NUCLEOTIDE SEQUENCE [LARGE SCALE GENOMIC DNA]</scope>
    <source>
        <strain evidence="15">RSMAS</strain>
        <tissue evidence="15">Whole animal</tissue>
    </source>
</reference>
<dbReference type="Gene3D" id="1.10.630.10">
    <property type="entry name" value="Cytochrome P450"/>
    <property type="match status" value="1"/>
</dbReference>
<dbReference type="CDD" id="cd11027">
    <property type="entry name" value="CYP17A1-like"/>
    <property type="match status" value="1"/>
</dbReference>
<comment type="similarity">
    <text evidence="4 14">Belongs to the cytochrome P450 family.</text>
</comment>
<evidence type="ECO:0000256" key="11">
    <source>
        <dbReference type="ARBA" id="ARBA00023033"/>
    </source>
</evidence>
<dbReference type="InterPro" id="IPR036396">
    <property type="entry name" value="Cyt_P450_sf"/>
</dbReference>
<dbReference type="InterPro" id="IPR001128">
    <property type="entry name" value="Cyt_P450"/>
</dbReference>
<dbReference type="SUPFAM" id="SSF48264">
    <property type="entry name" value="Cytochrome P450"/>
    <property type="match status" value="1"/>
</dbReference>
<keyword evidence="5 13" id="KW-0349">Heme</keyword>
<evidence type="ECO:0000256" key="8">
    <source>
        <dbReference type="ARBA" id="ARBA00022848"/>
    </source>
</evidence>
<dbReference type="PANTHER" id="PTHR24289">
    <property type="entry name" value="STEROID 17-ALPHA-HYDROXYLASE/17,20 LYASE"/>
    <property type="match status" value="1"/>
</dbReference>
<gene>
    <name evidence="15" type="ORF">pdam_00017504</name>
</gene>
<feature type="binding site" description="axial binding residue" evidence="13">
    <location>
        <position position="557"/>
    </location>
    <ligand>
        <name>heme</name>
        <dbReference type="ChEBI" id="CHEBI:30413"/>
    </ligand>
    <ligandPart>
        <name>Fe</name>
        <dbReference type="ChEBI" id="CHEBI:18248"/>
    </ligandPart>
</feature>
<evidence type="ECO:0000256" key="1">
    <source>
        <dbReference type="ARBA" id="ARBA00001971"/>
    </source>
</evidence>
<keyword evidence="6 13" id="KW-0479">Metal-binding</keyword>
<dbReference type="PANTHER" id="PTHR24289:SF1">
    <property type="entry name" value="STEROID 17-ALPHA-HYDROXYLASE_17,20 LYASE"/>
    <property type="match status" value="1"/>
</dbReference>
<dbReference type="GO" id="GO:0042446">
    <property type="term" value="P:hormone biosynthetic process"/>
    <property type="evidence" value="ECO:0007669"/>
    <property type="project" value="TreeGrafter"/>
</dbReference>
<evidence type="ECO:0000256" key="3">
    <source>
        <dbReference type="ARBA" id="ARBA00004406"/>
    </source>
</evidence>
<dbReference type="GO" id="GO:0004508">
    <property type="term" value="F:steroid 17-alpha-monooxygenase activity"/>
    <property type="evidence" value="ECO:0007669"/>
    <property type="project" value="TreeGrafter"/>
</dbReference>
<evidence type="ECO:0000256" key="6">
    <source>
        <dbReference type="ARBA" id="ARBA00022723"/>
    </source>
</evidence>
<keyword evidence="8" id="KW-0492">Microsome</keyword>
<dbReference type="FunFam" id="1.10.630.10:FF:000238">
    <property type="entry name" value="Cytochrome P450 2A6"/>
    <property type="match status" value="1"/>
</dbReference>
<dbReference type="PRINTS" id="PR00463">
    <property type="entry name" value="EP450I"/>
</dbReference>
<dbReference type="STRING" id="46731.A0A3M6TG47"/>
<comment type="caution">
    <text evidence="15">The sequence shown here is derived from an EMBL/GenBank/DDBJ whole genome shotgun (WGS) entry which is preliminary data.</text>
</comment>
<keyword evidence="12" id="KW-0472">Membrane</keyword>
<dbReference type="InterPro" id="IPR017972">
    <property type="entry name" value="Cyt_P450_CS"/>
</dbReference>
<comment type="subcellular location">
    <subcellularLocation>
        <location evidence="3">Endoplasmic reticulum membrane</location>
        <topology evidence="3">Peripheral membrane protein</topology>
    </subcellularLocation>
    <subcellularLocation>
        <location evidence="2">Microsome membrane</location>
        <topology evidence="2">Peripheral membrane protein</topology>
    </subcellularLocation>
</comment>